<name>A0ACC5U962_9FLAO</name>
<sequence length="597" mass="67641">MFKSRKPLLPFIIVLFISLQVLAQDKKGEESMDDMWGDGHSVVDSNIREGRGKYFDQSNFGMFIHWGLFSDLAGKWNNKTYYGIGEWLMNPRVANIRPEDYMEVADDFNPTKFDAKAIAQLAKNSGMKYIIITSKHHEGFAMFDSDASDFNIVDATPFARDPMKELSAACRELGLGFGFYYSHYQDWTTPGAAGGPTQNADGSEATFKEYFYNKCKPQVKEICSNYGDIDFVWFDTPGGMPKEYVVELADMVRELQPNTMMSSRVGYGLGDYVTHGDMEVPPVNLDILWESCDTNNDSWSYAWYDNNFKSPKEILHRLISTVGRGGTYLFNVGPNGEGVVPKIGVQFLEQAGAWIKKYPQVIYGAGSSPWGHALPWGDVTTNENTLYLSVFDWPQDGKLYLPGLENEILSAEILGGKKAQKIKYNKKNNWIIFDVPYKKPDSPVAVIEVKLKNKPKVIGTHGIYPNIETTILTDFATVESAEKKSIRWMEKFGEWKKTTQVSNWGKNGVSEFEVNVLEPGYYYLELEYTGEDRLVWKTTTDEGIMVQNEQAATEKYESYPMGILEFKTPGHHNVSVSLVTRDHEESSLKSIKIKPIQ</sequence>
<gene>
    <name evidence="1" type="ORF">KO493_09155</name>
</gene>
<comment type="caution">
    <text evidence="1">The sequence shown here is derived from an EMBL/GenBank/DDBJ whole genome shotgun (WGS) entry which is preliminary data.</text>
</comment>
<protein>
    <submittedName>
        <fullName evidence="1">Alpha-L-fucosidase</fullName>
    </submittedName>
</protein>
<reference evidence="1" key="1">
    <citation type="submission" date="2021-05" db="EMBL/GenBank/DDBJ databases">
        <title>Draft genomes of bacteria isolated from model marine particles.</title>
        <authorList>
            <person name="Datta M.S."/>
            <person name="Schwartzman J.A."/>
            <person name="Enke T.N."/>
            <person name="Saavedra J."/>
            <person name="Cermak N."/>
            <person name="Cordero O.X."/>
        </authorList>
    </citation>
    <scope>NUCLEOTIDE SEQUENCE</scope>
    <source>
        <strain evidence="1">I2M19</strain>
    </source>
</reference>
<evidence type="ECO:0000313" key="2">
    <source>
        <dbReference type="Proteomes" id="UP001647509"/>
    </source>
</evidence>
<keyword evidence="2" id="KW-1185">Reference proteome</keyword>
<dbReference type="EMBL" id="JAHKPD010000013">
    <property type="protein sequence ID" value="MBU2950864.1"/>
    <property type="molecule type" value="Genomic_DNA"/>
</dbReference>
<evidence type="ECO:0000313" key="1">
    <source>
        <dbReference type="EMBL" id="MBU2950864.1"/>
    </source>
</evidence>
<dbReference type="Proteomes" id="UP001647509">
    <property type="component" value="Unassembled WGS sequence"/>
</dbReference>
<accession>A0ACC5U962</accession>
<proteinExistence type="predicted"/>
<organism evidence="1 2">
    <name type="scientific">Pseudotamlana agarivorans</name>
    <dbReference type="NCBI Taxonomy" id="481183"/>
    <lineage>
        <taxon>Bacteria</taxon>
        <taxon>Pseudomonadati</taxon>
        <taxon>Bacteroidota</taxon>
        <taxon>Flavobacteriia</taxon>
        <taxon>Flavobacteriales</taxon>
        <taxon>Flavobacteriaceae</taxon>
        <taxon>Pseudotamlana</taxon>
    </lineage>
</organism>